<evidence type="ECO:0000313" key="2">
    <source>
        <dbReference type="Proteomes" id="UP000838412"/>
    </source>
</evidence>
<proteinExistence type="predicted"/>
<name>A0A8K0A5N7_BRALA</name>
<dbReference type="EMBL" id="OV696692">
    <property type="protein sequence ID" value="CAH1269534.1"/>
    <property type="molecule type" value="Genomic_DNA"/>
</dbReference>
<dbReference type="Proteomes" id="UP000838412">
    <property type="component" value="Chromosome 7"/>
</dbReference>
<gene>
    <name evidence="1" type="primary">Hypp4198</name>
    <name evidence="1" type="ORF">BLAG_LOCUS22150</name>
</gene>
<sequence length="544" mass="60554">MIVEVAKFLFCVRYNGHELSFGWMFDSSDKVSDKIEIKVVNPGKSCGNLDGSLSTISIQAPVVVLAIDDSVTDKLVPNTLEQCRKVWEYDGGITVGLVGNSIPRLVSMATQNTASGDVAMSFFQTQDTSTLTTTKATHDNTKNITCIHLNRGEHTNFFFTVSPTHYPQTTKKDYTHYPETAKKDYTQKDHSTLQVSTTREPNLKEPPAPDYVLISVVVSGAVGLVLVSVLLWKVCSEEERAADDGHIWTTPPVAAFPGLLIRSSSLPTFSSKMASDDTVSCRSLPAVLHSIEPTYSEIPDDIASAQRPLPGLPNVYWEIPDDAIPGVIRPAYSEIPDDSGPNPFYASLAELSLHVVRNRRHDRRRYRSGRSIAKYGSAEQGKAQHNQFYRNATEVEGIRARRQMTSALVSQPTDQGVRMYVNVTDEILSKDVMGGNIAFFKLPNTYWPWEVPGERTLNTPRRTSLPLVTLPNTYWPWEVPGEGAHSTPRRTSLPLVTLPKTYWPRDVPGEETRNTPRRASLPLVTLLNTYWPWEIPGEGSHDTP</sequence>
<dbReference type="AlphaFoldDB" id="A0A8K0A5N7"/>
<organism evidence="1 2">
    <name type="scientific">Branchiostoma lanceolatum</name>
    <name type="common">Common lancelet</name>
    <name type="synonym">Amphioxus lanceolatum</name>
    <dbReference type="NCBI Taxonomy" id="7740"/>
    <lineage>
        <taxon>Eukaryota</taxon>
        <taxon>Metazoa</taxon>
        <taxon>Chordata</taxon>
        <taxon>Cephalochordata</taxon>
        <taxon>Leptocardii</taxon>
        <taxon>Amphioxiformes</taxon>
        <taxon>Branchiostomatidae</taxon>
        <taxon>Branchiostoma</taxon>
    </lineage>
</organism>
<evidence type="ECO:0000313" key="1">
    <source>
        <dbReference type="EMBL" id="CAH1269534.1"/>
    </source>
</evidence>
<protein>
    <submittedName>
        <fullName evidence="1">Hypp4198 protein</fullName>
    </submittedName>
</protein>
<keyword evidence="2" id="KW-1185">Reference proteome</keyword>
<accession>A0A8K0A5N7</accession>
<reference evidence="1" key="1">
    <citation type="submission" date="2022-01" db="EMBL/GenBank/DDBJ databases">
        <authorList>
            <person name="Braso-Vives M."/>
        </authorList>
    </citation>
    <scope>NUCLEOTIDE SEQUENCE</scope>
</reference>